<evidence type="ECO:0000256" key="1">
    <source>
        <dbReference type="SAM" id="MobiDB-lite"/>
    </source>
</evidence>
<reference evidence="2 3" key="1">
    <citation type="submission" date="2020-08" db="EMBL/GenBank/DDBJ databases">
        <title>Putative novel bacterial strains isolated from necrotic wheat leaf tissues caused by Xanthomonas translucens.</title>
        <authorList>
            <person name="Tambong J.T."/>
        </authorList>
    </citation>
    <scope>NUCLEOTIDE SEQUENCE [LARGE SCALE GENOMIC DNA]</scope>
    <source>
        <strain evidence="3">DOAB 1063</strain>
    </source>
</reference>
<organism evidence="2 3">
    <name type="scientific">Sphingomonas albertensis</name>
    <dbReference type="NCBI Taxonomy" id="2762591"/>
    <lineage>
        <taxon>Bacteria</taxon>
        <taxon>Pseudomonadati</taxon>
        <taxon>Pseudomonadota</taxon>
        <taxon>Alphaproteobacteria</taxon>
        <taxon>Sphingomonadales</taxon>
        <taxon>Sphingomonadaceae</taxon>
        <taxon>Sphingomonas</taxon>
    </lineage>
</organism>
<evidence type="ECO:0008006" key="4">
    <source>
        <dbReference type="Google" id="ProtNLM"/>
    </source>
</evidence>
<dbReference type="EMBL" id="JACONT010000048">
    <property type="protein sequence ID" value="MBC3943330.1"/>
    <property type="molecule type" value="Genomic_DNA"/>
</dbReference>
<protein>
    <recommendedName>
        <fullName evidence="4">DUF4259 domain-containing protein</fullName>
    </recommendedName>
</protein>
<gene>
    <name evidence="2" type="ORF">H8S47_16755</name>
</gene>
<feature type="compositionally biased region" description="Polar residues" evidence="1">
    <location>
        <begin position="1"/>
        <end position="13"/>
    </location>
</feature>
<comment type="caution">
    <text evidence="2">The sequence shown here is derived from an EMBL/GenBank/DDBJ whole genome shotgun (WGS) entry which is preliminary data.</text>
</comment>
<name>A0ABR7AS87_9SPHN</name>
<evidence type="ECO:0000313" key="3">
    <source>
        <dbReference type="Proteomes" id="UP000597613"/>
    </source>
</evidence>
<keyword evidence="3" id="KW-1185">Reference proteome</keyword>
<dbReference type="Proteomes" id="UP000597613">
    <property type="component" value="Unassembled WGS sequence"/>
</dbReference>
<sequence>MSAHQKLTPQPAQDVTAKHTPGPWTIIPAVPYDGDDDELVGAFNEPAGIEGADGSPVCVFGTCEGSGTLFENEADYRLIAAAPDLLAALTSALPAVATLWTTAGYDGDAEFEGTLKSILDAIDAAIAKATAA</sequence>
<evidence type="ECO:0000313" key="2">
    <source>
        <dbReference type="EMBL" id="MBC3943330.1"/>
    </source>
</evidence>
<dbReference type="RefSeq" id="WP_187504917.1">
    <property type="nucleotide sequence ID" value="NZ_CP162536.1"/>
</dbReference>
<accession>A0ABR7AS87</accession>
<feature type="region of interest" description="Disordered" evidence="1">
    <location>
        <begin position="1"/>
        <end position="22"/>
    </location>
</feature>
<proteinExistence type="predicted"/>